<reference evidence="1 2" key="1">
    <citation type="submission" date="2018-10" db="EMBL/GenBank/DDBJ databases">
        <title>Draft genome sequence of Bacillus salarius IM0101, isolated from a hypersaline soil in Inner Mongolia, China.</title>
        <authorList>
            <person name="Yamprayoonswat W."/>
            <person name="Boonvisut S."/>
            <person name="Jumpathong W."/>
            <person name="Sittihan S."/>
            <person name="Ruangsuj P."/>
            <person name="Wanthongcharoen S."/>
            <person name="Thongpramul N."/>
            <person name="Pimmason S."/>
            <person name="Yu B."/>
            <person name="Yasawong M."/>
        </authorList>
    </citation>
    <scope>NUCLEOTIDE SEQUENCE [LARGE SCALE GENOMIC DNA]</scope>
    <source>
        <strain evidence="1 2">IM0101</strain>
    </source>
</reference>
<gene>
    <name evidence="1" type="ORF">D7Z54_28750</name>
</gene>
<proteinExistence type="predicted"/>
<name>A0A3R9QGD4_9BACI</name>
<organism evidence="1 2">
    <name type="scientific">Salibacterium salarium</name>
    <dbReference type="NCBI Taxonomy" id="284579"/>
    <lineage>
        <taxon>Bacteria</taxon>
        <taxon>Bacillati</taxon>
        <taxon>Bacillota</taxon>
        <taxon>Bacilli</taxon>
        <taxon>Bacillales</taxon>
        <taxon>Bacillaceae</taxon>
    </lineage>
</organism>
<dbReference type="Proteomes" id="UP000275076">
    <property type="component" value="Unassembled WGS sequence"/>
</dbReference>
<comment type="caution">
    <text evidence="1">The sequence shown here is derived from an EMBL/GenBank/DDBJ whole genome shotgun (WGS) entry which is preliminary data.</text>
</comment>
<evidence type="ECO:0000313" key="1">
    <source>
        <dbReference type="EMBL" id="RSL29929.1"/>
    </source>
</evidence>
<dbReference type="EMBL" id="RBVX01000047">
    <property type="protein sequence ID" value="RSL29929.1"/>
    <property type="molecule type" value="Genomic_DNA"/>
</dbReference>
<protein>
    <submittedName>
        <fullName evidence="1">Uncharacterized protein</fullName>
    </submittedName>
</protein>
<accession>A0A3R9QGD4</accession>
<keyword evidence="2" id="KW-1185">Reference proteome</keyword>
<sequence length="152" mass="16630">MFLTKEAVIADKPGEDDGDGAAGFGMPDMGGMGGMMLLPHGCGGLGVATGRCGFSLSSFIQDVGHSDVVHEAKDDQQKIIKIIKEKCGLSKLYVSRKNNEIRTEDMIKLTVKLFHMIRVKITNKKLTKYCLQKKESGINFVSQSTLLEGRSY</sequence>
<evidence type="ECO:0000313" key="2">
    <source>
        <dbReference type="Proteomes" id="UP000275076"/>
    </source>
</evidence>
<dbReference type="AlphaFoldDB" id="A0A3R9QGD4"/>